<dbReference type="Proteomes" id="UP001470230">
    <property type="component" value="Unassembled WGS sequence"/>
</dbReference>
<evidence type="ECO:0000313" key="2">
    <source>
        <dbReference type="Proteomes" id="UP001470230"/>
    </source>
</evidence>
<name>A0ABR2JSM0_9EUKA</name>
<organism evidence="1 2">
    <name type="scientific">Tritrichomonas musculus</name>
    <dbReference type="NCBI Taxonomy" id="1915356"/>
    <lineage>
        <taxon>Eukaryota</taxon>
        <taxon>Metamonada</taxon>
        <taxon>Parabasalia</taxon>
        <taxon>Tritrichomonadida</taxon>
        <taxon>Tritrichomonadidae</taxon>
        <taxon>Tritrichomonas</taxon>
    </lineage>
</organism>
<comment type="caution">
    <text evidence="1">The sequence shown here is derived from an EMBL/GenBank/DDBJ whole genome shotgun (WGS) entry which is preliminary data.</text>
</comment>
<accession>A0ABR2JSM0</accession>
<dbReference type="EMBL" id="JAPFFF010000009">
    <property type="protein sequence ID" value="KAK8881785.1"/>
    <property type="molecule type" value="Genomic_DNA"/>
</dbReference>
<reference evidence="1 2" key="1">
    <citation type="submission" date="2024-04" db="EMBL/GenBank/DDBJ databases">
        <title>Tritrichomonas musculus Genome.</title>
        <authorList>
            <person name="Alves-Ferreira E."/>
            <person name="Grigg M."/>
            <person name="Lorenzi H."/>
            <person name="Galac M."/>
        </authorList>
    </citation>
    <scope>NUCLEOTIDE SEQUENCE [LARGE SCALE GENOMIC DNA]</scope>
    <source>
        <strain evidence="1 2">EAF2021</strain>
    </source>
</reference>
<gene>
    <name evidence="1" type="ORF">M9Y10_044421</name>
</gene>
<protein>
    <submittedName>
        <fullName evidence="1">Uncharacterized protein</fullName>
    </submittedName>
</protein>
<evidence type="ECO:0000313" key="1">
    <source>
        <dbReference type="EMBL" id="KAK8881785.1"/>
    </source>
</evidence>
<keyword evidence="2" id="KW-1185">Reference proteome</keyword>
<proteinExistence type="predicted"/>
<sequence length="525" mass="62772">MTKNIIKALIIRFKEDWNFEIEDITDEFGFEELPIEDTLCRKGENGFYISTIKSSSFITFKFYNNLNYLLFFDESKLKKETDSISLDELEDPMIMALLACFSKFNSLNSSLTLSIFKYFLKKGKYDILNELYESLYENEKLSSLNYYTLFFGYFIKQFDFKDKIKKVCKPKEFKEILNLLNLIDIFDKFPDRFRFAFLSTVFHFPELEGKREALDEKKETINGKKSYREKHEESENYEKKMFDALFNILETNTKPEIWSESISILKMFLPNIYWNYFIDHHLFQSPHFVLNTELSSKIIREYNLINKLIEEKPIFFDTIFEKVIGDEGILNKIDINIFQNYFNSFSSLPFSKLLGLEKEPWEINNRLKYFDILTCLIKLSQMTIDDFLDPSNEENNKGLLTFSQTINNKEKFVQYIGKKQKKVVIKDQFSLIFHNIFGPVTSNFKENNVYIIKNFIDNTVLNDCIFKQMSALRQNETFEKLVKECYMKEEDWETLNKRVVIIDRYFKNHEDNFPNEISYEKMVEG</sequence>